<protein>
    <submittedName>
        <fullName evidence="1">Uncharacterized protein</fullName>
    </submittedName>
</protein>
<proteinExistence type="predicted"/>
<sequence>MNLRQLKKRLEEEGCSPLNYAVGGRASDAFCLIKEAGRWKVCYSERGRDSDPIFTSTSESEACEYFLDHMCRQPNQHLVGTFDSDEEAKAFEVEVVRAGARPFRNDVPASIHGTPRFRVFVAGKDIHLVRPLMS</sequence>
<dbReference type="EMBL" id="AP024702">
    <property type="protein sequence ID" value="BCX48162.1"/>
    <property type="molecule type" value="Genomic_DNA"/>
</dbReference>
<reference evidence="1 2" key="1">
    <citation type="submission" date="2021-06" db="EMBL/GenBank/DDBJ databases">
        <title>Complete genome of Haloferula helveola possessing various polysaccharide degrading enzymes.</title>
        <authorList>
            <person name="Takami H."/>
            <person name="Huang C."/>
            <person name="Hamasaki K."/>
        </authorList>
    </citation>
    <scope>NUCLEOTIDE SEQUENCE [LARGE SCALE GENOMIC DNA]</scope>
    <source>
        <strain evidence="1 2">CN-1</strain>
    </source>
</reference>
<evidence type="ECO:0000313" key="1">
    <source>
        <dbReference type="EMBL" id="BCX48162.1"/>
    </source>
</evidence>
<keyword evidence="2" id="KW-1185">Reference proteome</keyword>
<dbReference type="RefSeq" id="WP_338690775.1">
    <property type="nucleotide sequence ID" value="NZ_AP024702.1"/>
</dbReference>
<dbReference type="Proteomes" id="UP001374893">
    <property type="component" value="Chromosome"/>
</dbReference>
<gene>
    <name evidence="1" type="ORF">HAHE_20700</name>
</gene>
<name>A0ABN6H3E3_9BACT</name>
<accession>A0ABN6H3E3</accession>
<evidence type="ECO:0000313" key="2">
    <source>
        <dbReference type="Proteomes" id="UP001374893"/>
    </source>
</evidence>
<organism evidence="1 2">
    <name type="scientific">Haloferula helveola</name>
    <dbReference type="NCBI Taxonomy" id="490095"/>
    <lineage>
        <taxon>Bacteria</taxon>
        <taxon>Pseudomonadati</taxon>
        <taxon>Verrucomicrobiota</taxon>
        <taxon>Verrucomicrobiia</taxon>
        <taxon>Verrucomicrobiales</taxon>
        <taxon>Verrucomicrobiaceae</taxon>
        <taxon>Haloferula</taxon>
    </lineage>
</organism>